<dbReference type="PROSITE" id="PS50975">
    <property type="entry name" value="ATP_GRASP"/>
    <property type="match status" value="1"/>
</dbReference>
<proteinExistence type="inferred from homology"/>
<dbReference type="EMBL" id="HBJA01115654">
    <property type="protein sequence ID" value="CAE0828501.1"/>
    <property type="molecule type" value="Transcribed_RNA"/>
</dbReference>
<dbReference type="InterPro" id="IPR016102">
    <property type="entry name" value="Succinyl-CoA_synth-like"/>
</dbReference>
<evidence type="ECO:0000256" key="11">
    <source>
        <dbReference type="RuleBase" id="RU361258"/>
    </source>
</evidence>
<comment type="subcellular location">
    <subcellularLocation>
        <location evidence="10">Mitochondrion</location>
    </subcellularLocation>
</comment>
<feature type="binding site" evidence="10">
    <location>
        <position position="225"/>
    </location>
    <ligand>
        <name>Mg(2+)</name>
        <dbReference type="ChEBI" id="CHEBI:18420"/>
    </ligand>
</feature>
<dbReference type="NCBIfam" id="NF001913">
    <property type="entry name" value="PRK00696.1"/>
    <property type="match status" value="1"/>
</dbReference>
<keyword evidence="4 10" id="KW-0479">Metal-binding</keyword>
<feature type="binding site" evidence="10">
    <location>
        <begin position="72"/>
        <end position="74"/>
    </location>
    <ligand>
        <name>ATP</name>
        <dbReference type="ChEBI" id="CHEBI:30616"/>
    </ligand>
</feature>
<dbReference type="UniPathway" id="UPA00223">
    <property type="reaction ID" value="UER00999"/>
</dbReference>
<comment type="function">
    <text evidence="10">Succinyl-CoA synthetase functions in the citric acid cycle (TCA), coupling the hydrolysis of succinyl-CoA to the synthesis of ATP and thus represents the only step of substrate-level phosphorylation in the TCA. The beta subunit provides nucleotide specificity of the enzyme and binds the substrate succinate, while the binding sites for coenzyme A and phosphate are found in the alpha subunit.</text>
</comment>
<dbReference type="AlphaFoldDB" id="A0A7S4LGV5"/>
<sequence>MQTIRRQISASCLMGARRWLNIHEADSYEVLNANGVKTPRAKVAYTATEAKTVAAELGTSKYVVKAQVLAGGRGKGHFENGFQGGVHIVDSLNEVADVASKMIGHKLITKQTGEEGRPCNKIMVAEPVDITHEYYLALLLDRKAGNIAMIGSREGGMNIEETAAKNPDAIKKVAINIAAGMSEADAQSMSDALGFQGSLAVQAKDQFLKLYETMINCDATQIEINPMVTTSDHRLLCADAKLNFDDNAEFRQTELFKRRDTTQENPLDVEAQQYDLNYIGLSGNIGCLVNGAGLAMATMDMLHHEGGQAANFLDVGGSANTKTITAAFGIITTDPKVKAIFVNIFGGIMSCKTIAEGMVGALANVEVKIPIVVRLMGTHMEEGAAVLASYKGSTPVIPCIDFDEAARKAVELASK</sequence>
<dbReference type="GO" id="GO:0005524">
    <property type="term" value="F:ATP binding"/>
    <property type="evidence" value="ECO:0007669"/>
    <property type="project" value="UniProtKB-UniRule"/>
</dbReference>
<dbReference type="Gene3D" id="3.30.1490.20">
    <property type="entry name" value="ATP-grasp fold, A domain"/>
    <property type="match status" value="1"/>
</dbReference>
<dbReference type="InterPro" id="IPR013815">
    <property type="entry name" value="ATP_grasp_subdomain_1"/>
</dbReference>
<evidence type="ECO:0000256" key="5">
    <source>
        <dbReference type="ARBA" id="ARBA00022741"/>
    </source>
</evidence>
<keyword evidence="5 10" id="KW-0547">Nucleotide-binding</keyword>
<keyword evidence="3 10" id="KW-0436">Ligase</keyword>
<evidence type="ECO:0000256" key="6">
    <source>
        <dbReference type="ARBA" id="ARBA00022840"/>
    </source>
</evidence>
<dbReference type="SUPFAM" id="SSF56059">
    <property type="entry name" value="Glutathione synthetase ATP-binding domain-like"/>
    <property type="match status" value="1"/>
</dbReference>
<feature type="binding site" evidence="10">
    <location>
        <position position="290"/>
    </location>
    <ligand>
        <name>substrate</name>
        <note>ligand shared with subunit alpha</note>
    </ligand>
</feature>
<gene>
    <name evidence="13" type="ORF">EGYM00163_LOCUS39771</name>
</gene>
<dbReference type="InterPro" id="IPR005811">
    <property type="entry name" value="SUCC_ACL_C"/>
</dbReference>
<evidence type="ECO:0000256" key="1">
    <source>
        <dbReference type="ARBA" id="ARBA00005064"/>
    </source>
</evidence>
<reference evidence="13" key="1">
    <citation type="submission" date="2021-01" db="EMBL/GenBank/DDBJ databases">
        <authorList>
            <person name="Corre E."/>
            <person name="Pelletier E."/>
            <person name="Niang G."/>
            <person name="Scheremetjew M."/>
            <person name="Finn R."/>
            <person name="Kale V."/>
            <person name="Holt S."/>
            <person name="Cochrane G."/>
            <person name="Meng A."/>
            <person name="Brown T."/>
            <person name="Cohen L."/>
        </authorList>
    </citation>
    <scope>NUCLEOTIDE SEQUENCE</scope>
    <source>
        <strain evidence="13">CCMP1594</strain>
    </source>
</reference>
<keyword evidence="2 10" id="KW-0816">Tricarboxylic acid cycle</keyword>
<comment type="similarity">
    <text evidence="10 11">Belongs to the succinate/malate CoA ligase beta subunit family.</text>
</comment>
<evidence type="ECO:0000259" key="12">
    <source>
        <dbReference type="PROSITE" id="PS50975"/>
    </source>
</evidence>
<dbReference type="Pfam" id="PF08442">
    <property type="entry name" value="ATP-grasp_2"/>
    <property type="match status" value="1"/>
</dbReference>
<feature type="domain" description="ATP-grasp" evidence="12">
    <location>
        <begin position="28"/>
        <end position="255"/>
    </location>
</feature>
<dbReference type="EC" id="6.2.1.5" evidence="10"/>
<evidence type="ECO:0000256" key="10">
    <source>
        <dbReference type="HAMAP-Rule" id="MF_03219"/>
    </source>
</evidence>
<dbReference type="InterPro" id="IPR017866">
    <property type="entry name" value="Succ-CoA_synthase_bsu_CS"/>
</dbReference>
<feature type="binding site" evidence="10">
    <location>
        <begin position="347"/>
        <end position="349"/>
    </location>
    <ligand>
        <name>substrate</name>
        <note>ligand shared with subunit alpha</note>
    </ligand>
</feature>
<dbReference type="GO" id="GO:0004775">
    <property type="term" value="F:succinate-CoA ligase (ADP-forming) activity"/>
    <property type="evidence" value="ECO:0007669"/>
    <property type="project" value="UniProtKB-UniRule"/>
</dbReference>
<keyword evidence="7 10" id="KW-0460">Magnesium</keyword>
<feature type="binding site" evidence="10">
    <location>
        <position position="133"/>
    </location>
    <ligand>
        <name>ATP</name>
        <dbReference type="ChEBI" id="CHEBI:30616"/>
    </ligand>
</feature>
<dbReference type="InterPro" id="IPR011761">
    <property type="entry name" value="ATP-grasp"/>
</dbReference>
<dbReference type="FunFam" id="3.30.470.20:FF:000002">
    <property type="entry name" value="Succinate--CoA ligase [ADP-forming] subunit beta"/>
    <property type="match status" value="1"/>
</dbReference>
<dbReference type="InterPro" id="IPR005809">
    <property type="entry name" value="Succ_CoA_ligase-like_bsu"/>
</dbReference>
<protein>
    <recommendedName>
        <fullName evidence="10">Succinate--CoA ligase [ADP-forming] subunit beta, mitochondrial</fullName>
        <ecNumber evidence="10">6.2.1.5</ecNumber>
    </recommendedName>
    <alternativeName>
        <fullName evidence="10">Succinyl-CoA synthetase beta chain</fullName>
        <shortName evidence="10">SCS-beta</shortName>
    </alternativeName>
</protein>
<feature type="binding site" evidence="10">
    <location>
        <position position="65"/>
    </location>
    <ligand>
        <name>ATP</name>
        <dbReference type="ChEBI" id="CHEBI:30616"/>
    </ligand>
</feature>
<dbReference type="FunFam" id="3.40.50.261:FF:000001">
    <property type="entry name" value="Succinate--CoA ligase [ADP-forming] subunit beta"/>
    <property type="match status" value="1"/>
</dbReference>
<evidence type="ECO:0000256" key="2">
    <source>
        <dbReference type="ARBA" id="ARBA00022532"/>
    </source>
</evidence>
<dbReference type="Gene3D" id="3.40.50.261">
    <property type="entry name" value="Succinyl-CoA synthetase domains"/>
    <property type="match status" value="1"/>
</dbReference>
<evidence type="ECO:0000256" key="7">
    <source>
        <dbReference type="ARBA" id="ARBA00022842"/>
    </source>
</evidence>
<keyword evidence="8" id="KW-0809">Transit peptide</keyword>
<dbReference type="PROSITE" id="PS01217">
    <property type="entry name" value="SUCCINYL_COA_LIG_3"/>
    <property type="match status" value="1"/>
</dbReference>
<keyword evidence="10" id="KW-0496">Mitochondrion</keyword>
<dbReference type="GO" id="GO:0006099">
    <property type="term" value="P:tricarboxylic acid cycle"/>
    <property type="evidence" value="ECO:0007669"/>
    <property type="project" value="UniProtKB-UniRule"/>
</dbReference>
<comment type="subunit">
    <text evidence="9">Heterodimer of an alpha and a beta subunit. The beta subunit determines specificity for GTP.</text>
</comment>
<comment type="pathway">
    <text evidence="1 10">Carbohydrate metabolism; tricarboxylic acid cycle; succinate from succinyl-CoA (ligase route): step 1/1.</text>
</comment>
<comment type="catalytic activity">
    <reaction evidence="10">
        <text>succinate + ATP + CoA = succinyl-CoA + ADP + phosphate</text>
        <dbReference type="Rhea" id="RHEA:17661"/>
        <dbReference type="ChEBI" id="CHEBI:30031"/>
        <dbReference type="ChEBI" id="CHEBI:30616"/>
        <dbReference type="ChEBI" id="CHEBI:43474"/>
        <dbReference type="ChEBI" id="CHEBI:57287"/>
        <dbReference type="ChEBI" id="CHEBI:57292"/>
        <dbReference type="ChEBI" id="CHEBI:456216"/>
        <dbReference type="EC" id="6.2.1.5"/>
    </reaction>
</comment>
<dbReference type="GO" id="GO:0042709">
    <property type="term" value="C:succinate-CoA ligase complex"/>
    <property type="evidence" value="ECO:0007669"/>
    <property type="project" value="TreeGrafter"/>
</dbReference>
<dbReference type="HAMAP" id="MF_00558">
    <property type="entry name" value="Succ_CoA_beta"/>
    <property type="match status" value="1"/>
</dbReference>
<dbReference type="Gene3D" id="3.30.470.20">
    <property type="entry name" value="ATP-grasp fold, B domain"/>
    <property type="match status" value="1"/>
</dbReference>
<dbReference type="NCBIfam" id="TIGR01016">
    <property type="entry name" value="sucCoAbeta"/>
    <property type="match status" value="1"/>
</dbReference>
<dbReference type="Pfam" id="PF00549">
    <property type="entry name" value="Ligase_CoA"/>
    <property type="match status" value="1"/>
</dbReference>
<dbReference type="PANTHER" id="PTHR11815">
    <property type="entry name" value="SUCCINYL-COA SYNTHETASE BETA CHAIN"/>
    <property type="match status" value="1"/>
</dbReference>
<evidence type="ECO:0000256" key="4">
    <source>
        <dbReference type="ARBA" id="ARBA00022723"/>
    </source>
</evidence>
<dbReference type="FunFam" id="3.30.1490.20:FF:000004">
    <property type="entry name" value="Succinate--CoA ligase [ADP-forming] subunit beta, mitochondrial"/>
    <property type="match status" value="1"/>
</dbReference>
<dbReference type="SUPFAM" id="SSF52210">
    <property type="entry name" value="Succinyl-CoA synthetase domains"/>
    <property type="match status" value="1"/>
</dbReference>
<dbReference type="PANTHER" id="PTHR11815:SF1">
    <property type="entry name" value="SUCCINATE--COA LIGASE [ADP-FORMING] SUBUNIT BETA, MITOCHONDRIAL"/>
    <property type="match status" value="1"/>
</dbReference>
<dbReference type="PIRSF" id="PIRSF001554">
    <property type="entry name" value="SucCS_beta"/>
    <property type="match status" value="1"/>
</dbReference>
<dbReference type="InterPro" id="IPR013650">
    <property type="entry name" value="ATP-grasp_succ-CoA_synth-type"/>
</dbReference>
<organism evidence="13">
    <name type="scientific">Eutreptiella gymnastica</name>
    <dbReference type="NCBI Taxonomy" id="73025"/>
    <lineage>
        <taxon>Eukaryota</taxon>
        <taxon>Discoba</taxon>
        <taxon>Euglenozoa</taxon>
        <taxon>Euglenida</taxon>
        <taxon>Spirocuta</taxon>
        <taxon>Euglenophyceae</taxon>
        <taxon>Eutreptiales</taxon>
        <taxon>Eutreptiaceae</taxon>
        <taxon>Eutreptiella</taxon>
    </lineage>
</organism>
<evidence type="ECO:0000256" key="3">
    <source>
        <dbReference type="ARBA" id="ARBA00022598"/>
    </source>
</evidence>
<evidence type="ECO:0000256" key="9">
    <source>
        <dbReference type="ARBA" id="ARBA00063570"/>
    </source>
</evidence>
<dbReference type="GO" id="GO:0006104">
    <property type="term" value="P:succinyl-CoA metabolic process"/>
    <property type="evidence" value="ECO:0007669"/>
    <property type="project" value="TreeGrafter"/>
</dbReference>
<evidence type="ECO:0000313" key="13">
    <source>
        <dbReference type="EMBL" id="CAE0828501.1"/>
    </source>
</evidence>
<dbReference type="GO" id="GO:0005739">
    <property type="term" value="C:mitochondrion"/>
    <property type="evidence" value="ECO:0007669"/>
    <property type="project" value="UniProtKB-SubCell"/>
</dbReference>
<keyword evidence="6 10" id="KW-0067">ATP-binding</keyword>
<dbReference type="GO" id="GO:0000287">
    <property type="term" value="F:magnesium ion binding"/>
    <property type="evidence" value="ECO:0007669"/>
    <property type="project" value="UniProtKB-UniRule"/>
</dbReference>
<feature type="binding site" evidence="10">
    <location>
        <position position="239"/>
    </location>
    <ligand>
        <name>Mg(2+)</name>
        <dbReference type="ChEBI" id="CHEBI:18420"/>
    </ligand>
</feature>
<evidence type="ECO:0000256" key="8">
    <source>
        <dbReference type="ARBA" id="ARBA00022946"/>
    </source>
</evidence>
<name>A0A7S4LGV5_9EUGL</name>
<accession>A0A7S4LGV5</accession>
<comment type="cofactor">
    <cofactor evidence="10">
        <name>Mg(2+)</name>
        <dbReference type="ChEBI" id="CHEBI:18420"/>
    </cofactor>
    <text evidence="10">Binds 1 Mg(2+) ion per subunit.</text>
</comment>